<name>A0ABS8G5U9_9ALTE</name>
<reference evidence="2 3" key="1">
    <citation type="submission" date="2021-10" db="EMBL/GenBank/DDBJ databases">
        <title>Draft genome of Aestuariibacter halophilus JC2043.</title>
        <authorList>
            <person name="Emsley S.A."/>
            <person name="Pfannmuller K.M."/>
            <person name="Ushijima B."/>
            <person name="Saw J.H."/>
            <person name="Videau P."/>
        </authorList>
    </citation>
    <scope>NUCLEOTIDE SEQUENCE [LARGE SCALE GENOMIC DNA]</scope>
    <source>
        <strain evidence="2 3">JC2043</strain>
    </source>
</reference>
<dbReference type="GO" id="GO:0016787">
    <property type="term" value="F:hydrolase activity"/>
    <property type="evidence" value="ECO:0007669"/>
    <property type="project" value="UniProtKB-KW"/>
</dbReference>
<proteinExistence type="predicted"/>
<dbReference type="PANTHER" id="PTHR46438">
    <property type="entry name" value="ALPHA/BETA-HYDROLASES SUPERFAMILY PROTEIN"/>
    <property type="match status" value="1"/>
</dbReference>
<dbReference type="RefSeq" id="WP_229158021.1">
    <property type="nucleotide sequence ID" value="NZ_JAJEWP010000001.1"/>
</dbReference>
<evidence type="ECO:0000313" key="2">
    <source>
        <dbReference type="EMBL" id="MCC2615783.1"/>
    </source>
</evidence>
<dbReference type="SUPFAM" id="SSF53474">
    <property type="entry name" value="alpha/beta-Hydrolases"/>
    <property type="match status" value="1"/>
</dbReference>
<accession>A0ABS8G5U9</accession>
<protein>
    <submittedName>
        <fullName evidence="2">Alpha/beta hydrolase</fullName>
    </submittedName>
</protein>
<evidence type="ECO:0000313" key="3">
    <source>
        <dbReference type="Proteomes" id="UP001520878"/>
    </source>
</evidence>
<comment type="caution">
    <text evidence="2">The sequence shown here is derived from an EMBL/GenBank/DDBJ whole genome shotgun (WGS) entry which is preliminary data.</text>
</comment>
<sequence length="293" mass="33239">MWAYQADIPVETLKSKYTTEASAFVNVMGVETHYRKEGKGPAIVLLHGTASSLHTWDGWASNLSQDHTVIRLDLPAFGLTGPNPDSDYSLRYYRSFLHQFLSTLGYSQVILAGNSLGGGIAWDYALHYPQQVERLILVNTAGYPQAELPRALRLARNPLTAPLLEFLTPRALVARNVREVYGEPQRVTDEQIDRYWDMLLREGNRHAFVVRANTTYNYAVDRLPELLMPTFILWGSEDRWIAPQNAARFGDTIQSASVRVVEGAGHIPMEERPEETVRMVREFLRTEPPLLKL</sequence>
<keyword evidence="3" id="KW-1185">Reference proteome</keyword>
<keyword evidence="2" id="KW-0378">Hydrolase</keyword>
<dbReference type="PANTHER" id="PTHR46438:SF11">
    <property type="entry name" value="LIPASE-RELATED"/>
    <property type="match status" value="1"/>
</dbReference>
<dbReference type="Proteomes" id="UP001520878">
    <property type="component" value="Unassembled WGS sequence"/>
</dbReference>
<dbReference type="Pfam" id="PF00561">
    <property type="entry name" value="Abhydrolase_1"/>
    <property type="match status" value="1"/>
</dbReference>
<dbReference type="Gene3D" id="3.40.50.1820">
    <property type="entry name" value="alpha/beta hydrolase"/>
    <property type="match status" value="1"/>
</dbReference>
<feature type="domain" description="AB hydrolase-1" evidence="1">
    <location>
        <begin position="41"/>
        <end position="273"/>
    </location>
</feature>
<dbReference type="PRINTS" id="PR00111">
    <property type="entry name" value="ABHYDROLASE"/>
</dbReference>
<gene>
    <name evidence="2" type="ORF">LJ739_05985</name>
</gene>
<dbReference type="EMBL" id="JAJEWP010000001">
    <property type="protein sequence ID" value="MCC2615783.1"/>
    <property type="molecule type" value="Genomic_DNA"/>
</dbReference>
<dbReference type="InterPro" id="IPR029058">
    <property type="entry name" value="AB_hydrolase_fold"/>
</dbReference>
<dbReference type="InterPro" id="IPR000073">
    <property type="entry name" value="AB_hydrolase_1"/>
</dbReference>
<evidence type="ECO:0000259" key="1">
    <source>
        <dbReference type="Pfam" id="PF00561"/>
    </source>
</evidence>
<organism evidence="2 3">
    <name type="scientific">Fluctibacter halophilus</name>
    <dbReference type="NCBI Taxonomy" id="226011"/>
    <lineage>
        <taxon>Bacteria</taxon>
        <taxon>Pseudomonadati</taxon>
        <taxon>Pseudomonadota</taxon>
        <taxon>Gammaproteobacteria</taxon>
        <taxon>Alteromonadales</taxon>
        <taxon>Alteromonadaceae</taxon>
        <taxon>Fluctibacter</taxon>
    </lineage>
</organism>